<dbReference type="InterPro" id="IPR011989">
    <property type="entry name" value="ARM-like"/>
</dbReference>
<evidence type="ECO:0000256" key="17">
    <source>
        <dbReference type="ARBA" id="ARBA00077434"/>
    </source>
</evidence>
<dbReference type="GO" id="GO:0030123">
    <property type="term" value="C:AP-3 adaptor complex"/>
    <property type="evidence" value="ECO:0007669"/>
    <property type="project" value="InterPro"/>
</dbReference>
<dbReference type="Gene3D" id="3.30.450.50">
    <property type="entry name" value="Longin domain"/>
    <property type="match status" value="1"/>
</dbReference>
<evidence type="ECO:0000256" key="16">
    <source>
        <dbReference type="ARBA" id="ARBA00076924"/>
    </source>
</evidence>
<dbReference type="PANTHER" id="PTHR22781:SF12">
    <property type="entry name" value="AP-3 COMPLEX SUBUNIT DELTA-1"/>
    <property type="match status" value="1"/>
</dbReference>
<dbReference type="GO" id="GO:0098943">
    <property type="term" value="P:neurotransmitter receptor transport, postsynaptic endosome to lysosome"/>
    <property type="evidence" value="ECO:0007669"/>
    <property type="project" value="TreeGrafter"/>
</dbReference>
<feature type="region of interest" description="Disordered" evidence="18">
    <location>
        <begin position="776"/>
        <end position="836"/>
    </location>
</feature>
<proteinExistence type="inferred from homology"/>
<evidence type="ECO:0000313" key="20">
    <source>
        <dbReference type="Ensembl" id="ENSCLMP00005027886.1"/>
    </source>
</evidence>
<dbReference type="FunFam" id="3.30.450.50:FF:000001">
    <property type="entry name" value="AP-3 complex subunit delta-1, putative"/>
    <property type="match status" value="1"/>
</dbReference>
<evidence type="ECO:0000256" key="2">
    <source>
        <dbReference type="ARBA" id="ARBA00004496"/>
    </source>
</evidence>
<dbReference type="Pfam" id="PF06375">
    <property type="entry name" value="AP3D1"/>
    <property type="match status" value="1"/>
</dbReference>
<dbReference type="GO" id="GO:0048499">
    <property type="term" value="P:synaptic vesicle membrane organization"/>
    <property type="evidence" value="ECO:0007669"/>
    <property type="project" value="TreeGrafter"/>
</dbReference>
<name>A0A8C3G1Q6_CYCLU</name>
<keyword evidence="5" id="KW-0963">Cytoplasm</keyword>
<keyword evidence="8" id="KW-0653">Protein transport</keyword>
<dbReference type="Gene3D" id="1.25.10.10">
    <property type="entry name" value="Leucine-rich Repeat Variant"/>
    <property type="match status" value="1"/>
</dbReference>
<evidence type="ECO:0000256" key="10">
    <source>
        <dbReference type="ARBA" id="ARBA00023034"/>
    </source>
</evidence>
<evidence type="ECO:0000256" key="13">
    <source>
        <dbReference type="ARBA" id="ARBA00055970"/>
    </source>
</evidence>
<evidence type="ECO:0000256" key="8">
    <source>
        <dbReference type="ARBA" id="ARBA00022927"/>
    </source>
</evidence>
<dbReference type="GO" id="GO:0010008">
    <property type="term" value="C:endosome membrane"/>
    <property type="evidence" value="ECO:0007669"/>
    <property type="project" value="TreeGrafter"/>
</dbReference>
<evidence type="ECO:0000256" key="1">
    <source>
        <dbReference type="ARBA" id="ARBA00004255"/>
    </source>
</evidence>
<evidence type="ECO:0000256" key="5">
    <source>
        <dbReference type="ARBA" id="ARBA00022490"/>
    </source>
</evidence>
<accession>A0A8C3G1Q6</accession>
<dbReference type="GO" id="GO:0043195">
    <property type="term" value="C:terminal bouton"/>
    <property type="evidence" value="ECO:0007669"/>
    <property type="project" value="TreeGrafter"/>
</dbReference>
<dbReference type="SUPFAM" id="SSF48371">
    <property type="entry name" value="ARM repeat"/>
    <property type="match status" value="1"/>
</dbReference>
<dbReference type="GO" id="GO:0048490">
    <property type="term" value="P:anterograde synaptic vesicle transport"/>
    <property type="evidence" value="ECO:0007669"/>
    <property type="project" value="TreeGrafter"/>
</dbReference>
<keyword evidence="11" id="KW-0175">Coiled coil</keyword>
<evidence type="ECO:0000256" key="18">
    <source>
        <dbReference type="SAM" id="MobiDB-lite"/>
    </source>
</evidence>
<evidence type="ECO:0000256" key="14">
    <source>
        <dbReference type="ARBA" id="ARBA00071053"/>
    </source>
</evidence>
<dbReference type="Pfam" id="PF01602">
    <property type="entry name" value="Adaptin_N"/>
    <property type="match status" value="2"/>
</dbReference>
<dbReference type="GO" id="GO:1904115">
    <property type="term" value="C:axon cytoplasm"/>
    <property type="evidence" value="ECO:0007669"/>
    <property type="project" value="GOC"/>
</dbReference>
<feature type="compositionally biased region" description="Basic and acidic residues" evidence="18">
    <location>
        <begin position="632"/>
        <end position="668"/>
    </location>
</feature>
<evidence type="ECO:0000259" key="19">
    <source>
        <dbReference type="SMART" id="SM01354"/>
    </source>
</evidence>
<dbReference type="InterPro" id="IPR058898">
    <property type="entry name" value="Mu_AP3"/>
</dbReference>
<dbReference type="Pfam" id="PF26171">
    <property type="entry name" value="Mu_AP3"/>
    <property type="match status" value="1"/>
</dbReference>
<evidence type="ECO:0000256" key="12">
    <source>
        <dbReference type="ARBA" id="ARBA00023136"/>
    </source>
</evidence>
<dbReference type="GO" id="GO:0098830">
    <property type="term" value="C:presynaptic endosome"/>
    <property type="evidence" value="ECO:0007669"/>
    <property type="project" value="TreeGrafter"/>
</dbReference>
<reference evidence="20" key="1">
    <citation type="submission" date="2025-08" db="UniProtKB">
        <authorList>
            <consortium name="Ensembl"/>
        </authorList>
    </citation>
    <scope>IDENTIFICATION</scope>
</reference>
<dbReference type="AlphaFoldDB" id="A0A8C3G1Q6"/>
<feature type="compositionally biased region" description="Basic and acidic residues" evidence="18">
    <location>
        <begin position="718"/>
        <end position="733"/>
    </location>
</feature>
<keyword evidence="9" id="KW-0007">Acetylation</keyword>
<organism evidence="20 21">
    <name type="scientific">Cyclopterus lumpus</name>
    <name type="common">Lumpsucker</name>
    <dbReference type="NCBI Taxonomy" id="8103"/>
    <lineage>
        <taxon>Eukaryota</taxon>
        <taxon>Metazoa</taxon>
        <taxon>Chordata</taxon>
        <taxon>Craniata</taxon>
        <taxon>Vertebrata</taxon>
        <taxon>Euteleostomi</taxon>
        <taxon>Actinopterygii</taxon>
        <taxon>Neopterygii</taxon>
        <taxon>Teleostei</taxon>
        <taxon>Neoteleostei</taxon>
        <taxon>Acanthomorphata</taxon>
        <taxon>Eupercaria</taxon>
        <taxon>Perciformes</taxon>
        <taxon>Cottioidei</taxon>
        <taxon>Cottales</taxon>
        <taxon>Cyclopteridae</taxon>
        <taxon>Cyclopterus</taxon>
    </lineage>
</organism>
<dbReference type="FunFam" id="1.25.10.10:FF:000785">
    <property type="entry name" value="Adaptor related protein complex 3 subunit delta 1"/>
    <property type="match status" value="1"/>
</dbReference>
<keyword evidence="7" id="KW-0677">Repeat</keyword>
<keyword evidence="4" id="KW-0813">Transport</keyword>
<dbReference type="SMART" id="SM01354">
    <property type="entry name" value="BLVR"/>
    <property type="match status" value="1"/>
</dbReference>
<evidence type="ECO:0000256" key="11">
    <source>
        <dbReference type="ARBA" id="ARBA00023054"/>
    </source>
</evidence>
<dbReference type="GO" id="GO:0006623">
    <property type="term" value="P:protein targeting to vacuole"/>
    <property type="evidence" value="ECO:0007669"/>
    <property type="project" value="TreeGrafter"/>
</dbReference>
<dbReference type="InterPro" id="IPR017105">
    <property type="entry name" value="AP3_complex_dsu"/>
</dbReference>
<keyword evidence="21" id="KW-1185">Reference proteome</keyword>
<feature type="compositionally biased region" description="Basic residues" evidence="18">
    <location>
        <begin position="734"/>
        <end position="750"/>
    </location>
</feature>
<dbReference type="FunFam" id="1.25.10.10:FF:000808">
    <property type="entry name" value="Adaptor related protein complex 3 subunit delta 1"/>
    <property type="match status" value="1"/>
</dbReference>
<comment type="similarity">
    <text evidence="3">Belongs to the adaptor complexes large subunit family.</text>
</comment>
<evidence type="ECO:0000256" key="4">
    <source>
        <dbReference type="ARBA" id="ARBA00022448"/>
    </source>
</evidence>
<dbReference type="GO" id="GO:0006896">
    <property type="term" value="P:Golgi to vacuole transport"/>
    <property type="evidence" value="ECO:0007669"/>
    <property type="project" value="TreeGrafter"/>
</dbReference>
<dbReference type="GeneTree" id="ENSGT00550000075067"/>
<dbReference type="Proteomes" id="UP000694565">
    <property type="component" value="Unplaced"/>
</dbReference>
<comment type="function">
    <text evidence="13">Part of the AP-3 complex, an adaptor-related complex which is not clathrin-associated. The complex is associated with the Golgi region as well as more peripheral structures. It facilitates the budding of vesicles from the Golgi membrane and may be directly involved in trafficking to lysosomes. Involved in process of CD8+ T-cell and NK cell degranulation. In concert with the BLOC-1 complex, AP-3 is required to target cargos into vesicles assembled at cell bodies for delivery into neurites and nerve terminals.</text>
</comment>
<dbReference type="InterPro" id="IPR002553">
    <property type="entry name" value="Clathrin/coatomer_adapt-like_N"/>
</dbReference>
<dbReference type="GO" id="GO:0016182">
    <property type="term" value="P:synaptic vesicle budding from endosome"/>
    <property type="evidence" value="ECO:0007669"/>
    <property type="project" value="TreeGrafter"/>
</dbReference>
<evidence type="ECO:0000256" key="7">
    <source>
        <dbReference type="ARBA" id="ARBA00022737"/>
    </source>
</evidence>
<feature type="compositionally biased region" description="Basic and acidic residues" evidence="18">
    <location>
        <begin position="778"/>
        <end position="791"/>
    </location>
</feature>
<keyword evidence="10" id="KW-0333">Golgi apparatus</keyword>
<evidence type="ECO:0000256" key="9">
    <source>
        <dbReference type="ARBA" id="ARBA00022990"/>
    </source>
</evidence>
<evidence type="ECO:0000256" key="15">
    <source>
        <dbReference type="ARBA" id="ARBA00076631"/>
    </source>
</evidence>
<comment type="subcellular location">
    <subcellularLocation>
        <location evidence="2">Cytoplasm</location>
    </subcellularLocation>
    <subcellularLocation>
        <location evidence="1">Golgi apparatus membrane</location>
        <topology evidence="1">Peripheral membrane protein</topology>
        <orientation evidence="1">Cytoplasmic side</orientation>
    </subcellularLocation>
</comment>
<dbReference type="Ensembl" id="ENSCLMT00005029081.1">
    <property type="protein sequence ID" value="ENSCLMP00005027886.1"/>
    <property type="gene ID" value="ENSCLMG00005013594.1"/>
</dbReference>
<reference evidence="20" key="2">
    <citation type="submission" date="2025-09" db="UniProtKB">
        <authorList>
            <consortium name="Ensembl"/>
        </authorList>
    </citation>
    <scope>IDENTIFICATION</scope>
</reference>
<feature type="domain" description="AP-3 complex subunit delta" evidence="19">
    <location>
        <begin position="653"/>
        <end position="789"/>
    </location>
</feature>
<keyword evidence="12" id="KW-0472">Membrane</keyword>
<feature type="region of interest" description="Disordered" evidence="18">
    <location>
        <begin position="616"/>
        <end position="676"/>
    </location>
</feature>
<sequence>MALKIVKGSIDRMFDKNLQDLVRGIRNHKEDEAKYISTCIDEIKQELKQDNIAVKANAVCKLTYLQMLGYDVSWAAFNIVEVMSSSKFTYKVKIGLYAHVWICQEIGYISQYDTGVALTGLSCFVTPDLARDLANDIMTLMSHTKPYIRKKAVLIMYKVFLKYPESLRPAFPRLKEKLEDPDPGVQSAAVNVICELARRNPKNYLSLAPLFFKLMTSSTNNWVLIKIIKLFGALTPLEPRLGKKLIEPLTNLIHSTSAMSLLYECVNTVIAGHDVNGSPFLPPFSLALFLFLRFQLCVQKLRILIEDSDQNLKYLGLLAMSKILKTHPKSVQSHKDLILQCLDDKDESIRLRALDLLYGMVSKKNLMEIVKKLMLHVDKAEGTTYRDELLTKIIDICSQSNYQYITNFEWYISILVELTRLEGTRHGHLIASQMLDVAIRVKAIRVFAVAQMATLLDNAHLMTGNVQRKGICEVLYAAAWICGEFSEHLENPMQTLEAMLRPKVATLPGHIQAVYVQNAAKLFATLLKNQEGNTDRTAAQETSQLMIDRLPLFVQSANLEVQERASCILQLVKYIQKLQQKDVEVAEEVIALFAGELNPVAPKAQKKVPVPEGLDLDAWINEPPSESESEDEQPKAIFAKEEPKHSRARHTEVDEKELAKRREARKQEQANNPFYIKASPSSQKVYQEAPGVEHIPVVQIDLSVPLKVPGLPMSDQYVKLEEERRQKERVEKKKKEKKKRKEKRGGRGKKHDSGPESEEDITPAHMVDIVTEEMPLADSEKLPVRSHRAAEALKSPAEDGDAESPASQEPKKKSSKEKREKKKDKDGDRKVSVKNGNPTRETALWMYIYGAEIDIQGNLQDGSQVVVSVIFENKCDNFLKTMEFNVLDSLNSKLQRPEGSGPHDGLSVPFQLPPGVSNEARFVFTMQSIVMPQKLKGTLTFIIKNEDSSTHEKLDFKLHFTCSSYLITTPCYSDAFAKLLESGDLKCSSVRLEGVNMPFHHLLARICFHHHFSVVERIDSCASMYSRSIQGHHVCLLVKTSGQTVSIDAKCDEPTLLGNVLDEIKQTFSQC</sequence>
<dbReference type="GO" id="GO:0000139">
    <property type="term" value="C:Golgi membrane"/>
    <property type="evidence" value="ECO:0007669"/>
    <property type="project" value="UniProtKB-SubCell"/>
</dbReference>
<evidence type="ECO:0000256" key="3">
    <source>
        <dbReference type="ARBA" id="ARBA00006613"/>
    </source>
</evidence>
<feature type="compositionally biased region" description="Basic residues" evidence="18">
    <location>
        <begin position="813"/>
        <end position="822"/>
    </location>
</feature>
<protein>
    <recommendedName>
        <fullName evidence="14">AP-3 complex subunit delta-1</fullName>
    </recommendedName>
    <alternativeName>
        <fullName evidence="15">AP-3 complex subunit delta</fullName>
    </alternativeName>
    <alternativeName>
        <fullName evidence="17">Adaptor-related protein complex 3 subunit delta-1</fullName>
    </alternativeName>
    <alternativeName>
        <fullName evidence="16">Delta-adaptin</fullName>
    </alternativeName>
</protein>
<dbReference type="PANTHER" id="PTHR22781">
    <property type="entry name" value="DELTA ADAPTIN-RELATED"/>
    <property type="match status" value="1"/>
</dbReference>
<dbReference type="InterPro" id="IPR016024">
    <property type="entry name" value="ARM-type_fold"/>
</dbReference>
<dbReference type="InterPro" id="IPR010474">
    <property type="entry name" value="AP3D_dom_metazoa"/>
</dbReference>
<feature type="region of interest" description="Disordered" evidence="18">
    <location>
        <begin position="708"/>
        <end position="764"/>
    </location>
</feature>
<evidence type="ECO:0000313" key="21">
    <source>
        <dbReference type="Proteomes" id="UP000694565"/>
    </source>
</evidence>
<evidence type="ECO:0000256" key="6">
    <source>
        <dbReference type="ARBA" id="ARBA00022553"/>
    </source>
</evidence>
<keyword evidence="6" id="KW-0597">Phosphoprotein</keyword>